<dbReference type="InterPro" id="IPR001057">
    <property type="entry name" value="Glu/AcGlu_kinase"/>
</dbReference>
<keyword evidence="6" id="KW-1185">Reference proteome</keyword>
<dbReference type="Proteomes" id="UP001652660">
    <property type="component" value="Chromosome 7c"/>
</dbReference>
<dbReference type="PRINTS" id="PR00474">
    <property type="entry name" value="GLU5KINASE"/>
</dbReference>
<reference evidence="7" key="1">
    <citation type="submission" date="2025-08" db="UniProtKB">
        <authorList>
            <consortium name="RefSeq"/>
        </authorList>
    </citation>
    <scope>IDENTIFICATION</scope>
    <source>
        <tissue evidence="7">Leaves</tissue>
    </source>
</reference>
<proteinExistence type="inferred from homology"/>
<name>A0ABM4UZU6_COFAR</name>
<dbReference type="InterPro" id="IPR036393">
    <property type="entry name" value="AceGlu_kinase-like_sf"/>
</dbReference>
<keyword evidence="1" id="KW-0808">Transferase</keyword>
<dbReference type="Pfam" id="PF00696">
    <property type="entry name" value="AA_kinase"/>
    <property type="match status" value="1"/>
</dbReference>
<accession>A0ABM4UZU6</accession>
<feature type="domain" description="Aspartate/glutamate/uridylate kinase" evidence="5">
    <location>
        <begin position="89"/>
        <end position="347"/>
    </location>
</feature>
<dbReference type="PANTHER" id="PTHR23342:SF0">
    <property type="entry name" value="N-ACETYLGLUTAMATE SYNTHASE, MITOCHONDRIAL"/>
    <property type="match status" value="1"/>
</dbReference>
<protein>
    <recommendedName>
        <fullName evidence="5">Aspartate/glutamate/uridylate kinase domain-containing protein</fullName>
    </recommendedName>
</protein>
<dbReference type="PIRSF" id="PIRSF000423">
    <property type="entry name" value="ArgA"/>
    <property type="match status" value="1"/>
</dbReference>
<organism evidence="6 7">
    <name type="scientific">Coffea arabica</name>
    <name type="common">Arabian coffee</name>
    <dbReference type="NCBI Taxonomy" id="13443"/>
    <lineage>
        <taxon>Eukaryota</taxon>
        <taxon>Viridiplantae</taxon>
        <taxon>Streptophyta</taxon>
        <taxon>Embryophyta</taxon>
        <taxon>Tracheophyta</taxon>
        <taxon>Spermatophyta</taxon>
        <taxon>Magnoliopsida</taxon>
        <taxon>eudicotyledons</taxon>
        <taxon>Gunneridae</taxon>
        <taxon>Pentapetalae</taxon>
        <taxon>asterids</taxon>
        <taxon>lamiids</taxon>
        <taxon>Gentianales</taxon>
        <taxon>Rubiaceae</taxon>
        <taxon>Ixoroideae</taxon>
        <taxon>Gardenieae complex</taxon>
        <taxon>Bertiereae - Coffeeae clade</taxon>
        <taxon>Coffeeae</taxon>
        <taxon>Coffea</taxon>
    </lineage>
</organism>
<dbReference type="RefSeq" id="XP_071912789.1">
    <property type="nucleotide sequence ID" value="XM_072056688.1"/>
</dbReference>
<dbReference type="GeneID" id="140010184"/>
<dbReference type="InterPro" id="IPR037528">
    <property type="entry name" value="ArgB"/>
</dbReference>
<evidence type="ECO:0000313" key="7">
    <source>
        <dbReference type="RefSeq" id="XP_071912789.1"/>
    </source>
</evidence>
<dbReference type="CDD" id="cd04250">
    <property type="entry name" value="AAK_NAGK-C"/>
    <property type="match status" value="1"/>
</dbReference>
<gene>
    <name evidence="7" type="primary">LOC140010184</name>
</gene>
<evidence type="ECO:0000256" key="4">
    <source>
        <dbReference type="ARBA" id="ARBA00022840"/>
    </source>
</evidence>
<evidence type="ECO:0000256" key="2">
    <source>
        <dbReference type="ARBA" id="ARBA00022741"/>
    </source>
</evidence>
<dbReference type="PANTHER" id="PTHR23342">
    <property type="entry name" value="N-ACETYLGLUTAMATE SYNTHASE"/>
    <property type="match status" value="1"/>
</dbReference>
<keyword evidence="4" id="KW-0067">ATP-binding</keyword>
<evidence type="ECO:0000256" key="3">
    <source>
        <dbReference type="ARBA" id="ARBA00022777"/>
    </source>
</evidence>
<evidence type="ECO:0000256" key="1">
    <source>
        <dbReference type="ARBA" id="ARBA00022679"/>
    </source>
</evidence>
<dbReference type="InterPro" id="IPR001048">
    <property type="entry name" value="Asp/Glu/Uridylate_kinase"/>
</dbReference>
<dbReference type="InterPro" id="IPR041727">
    <property type="entry name" value="NAGK-C"/>
</dbReference>
<sequence length="371" mass="38971">MLSAKSLPLSSPLIKASKSPDANLTSKYYIGINKWSRKMYTNPSLSFQSSCRETSSEPVVVPEARSMSAQNRVDILSEALPYIQKFHGKTIVVKYGGAATTSEALQVPVISNLVLLQNFGLRIVIVHSAGPEINQWLGRLGLKPKFGNGLHVTDATTMEVVAMVLGGKVNKHLVSLINKAGASAVGLSVTGLTAVGLSGMGATAAGLSGMDDHLLTARPSFTNFGLLGFVGDIATGEPAVLRPLIDNGYIPVVASVAADKTGRLYIINADTVAGELAAALAAEKLILLTDVAGILEERDDPRSLVKEVDIEGARRMMNDEKNAGGMFQKVDCCVRSVAQGVRAASIIDGRVQHSLLLEFLTGGGAGTMITG</sequence>
<evidence type="ECO:0000313" key="6">
    <source>
        <dbReference type="Proteomes" id="UP001652660"/>
    </source>
</evidence>
<dbReference type="HAMAP" id="MF_00082">
    <property type="entry name" value="ArgB"/>
    <property type="match status" value="1"/>
</dbReference>
<keyword evidence="3" id="KW-0418">Kinase</keyword>
<dbReference type="SUPFAM" id="SSF53633">
    <property type="entry name" value="Carbamate kinase-like"/>
    <property type="match status" value="1"/>
</dbReference>
<evidence type="ECO:0000259" key="5">
    <source>
        <dbReference type="Pfam" id="PF00696"/>
    </source>
</evidence>
<dbReference type="InterPro" id="IPR010167">
    <property type="entry name" value="NH2A_AcTrfase"/>
</dbReference>
<dbReference type="Gene3D" id="3.40.1160.10">
    <property type="entry name" value="Acetylglutamate kinase-like"/>
    <property type="match status" value="1"/>
</dbReference>
<keyword evidence="2" id="KW-0547">Nucleotide-binding</keyword>